<sequence length="58" mass="6596">MKLHREQQSRDLAMTGPLVALSDARNGPCIEIRKHPNHWRLGKQIADLTLVALARKCH</sequence>
<protein>
    <submittedName>
        <fullName evidence="1">Uncharacterized protein</fullName>
    </submittedName>
</protein>
<dbReference type="RefSeq" id="WP_157892905.1">
    <property type="nucleotide sequence ID" value="NZ_JBHRTS010000003.1"/>
</dbReference>
<comment type="caution">
    <text evidence="1">The sequence shown here is derived from an EMBL/GenBank/DDBJ whole genome shotgun (WGS) entry which is preliminary data.</text>
</comment>
<gene>
    <name evidence="1" type="ORF">ACFODZ_07320</name>
</gene>
<dbReference type="EMBL" id="JBHRTS010000003">
    <property type="protein sequence ID" value="MFC3194047.1"/>
    <property type="molecule type" value="Genomic_DNA"/>
</dbReference>
<accession>A0ABV7JAE7</accession>
<dbReference type="Proteomes" id="UP001595533">
    <property type="component" value="Unassembled WGS sequence"/>
</dbReference>
<name>A0ABV7JAE7_9GAMM</name>
<organism evidence="1 2">
    <name type="scientific">Marinicella sediminis</name>
    <dbReference type="NCBI Taxonomy" id="1792834"/>
    <lineage>
        <taxon>Bacteria</taxon>
        <taxon>Pseudomonadati</taxon>
        <taxon>Pseudomonadota</taxon>
        <taxon>Gammaproteobacteria</taxon>
        <taxon>Lysobacterales</taxon>
        <taxon>Marinicellaceae</taxon>
        <taxon>Marinicella</taxon>
    </lineage>
</organism>
<proteinExistence type="predicted"/>
<keyword evidence="2" id="KW-1185">Reference proteome</keyword>
<evidence type="ECO:0000313" key="1">
    <source>
        <dbReference type="EMBL" id="MFC3194047.1"/>
    </source>
</evidence>
<reference evidence="2" key="1">
    <citation type="journal article" date="2019" name="Int. J. Syst. Evol. Microbiol.">
        <title>The Global Catalogue of Microorganisms (GCM) 10K type strain sequencing project: providing services to taxonomists for standard genome sequencing and annotation.</title>
        <authorList>
            <consortium name="The Broad Institute Genomics Platform"/>
            <consortium name="The Broad Institute Genome Sequencing Center for Infectious Disease"/>
            <person name="Wu L."/>
            <person name="Ma J."/>
        </authorList>
    </citation>
    <scope>NUCLEOTIDE SEQUENCE [LARGE SCALE GENOMIC DNA]</scope>
    <source>
        <strain evidence="2">KCTC 42953</strain>
    </source>
</reference>
<evidence type="ECO:0000313" key="2">
    <source>
        <dbReference type="Proteomes" id="UP001595533"/>
    </source>
</evidence>